<name>A0AAD5UFH2_9FUNG</name>
<gene>
    <name evidence="1" type="ORF">HK103_005182</name>
</gene>
<dbReference type="Proteomes" id="UP001210925">
    <property type="component" value="Unassembled WGS sequence"/>
</dbReference>
<dbReference type="EMBL" id="JADGKB010000047">
    <property type="protein sequence ID" value="KAJ3256687.1"/>
    <property type="molecule type" value="Genomic_DNA"/>
</dbReference>
<dbReference type="AlphaFoldDB" id="A0AAD5UFH2"/>
<accession>A0AAD5UFH2</accession>
<protein>
    <submittedName>
        <fullName evidence="1">Uncharacterized protein</fullName>
    </submittedName>
</protein>
<sequence length="90" mass="10116">MDFENIMNYFKDCCGMNEKKPPAPSQSMETIVAQPTEYPRVIVAQENKKDVYGDVYAHSNTGYNGYAEQPRVVVNSNPVSTLDDQPRIAV</sequence>
<comment type="caution">
    <text evidence="1">The sequence shown here is derived from an EMBL/GenBank/DDBJ whole genome shotgun (WGS) entry which is preliminary data.</text>
</comment>
<keyword evidence="2" id="KW-1185">Reference proteome</keyword>
<evidence type="ECO:0000313" key="2">
    <source>
        <dbReference type="Proteomes" id="UP001210925"/>
    </source>
</evidence>
<evidence type="ECO:0000313" key="1">
    <source>
        <dbReference type="EMBL" id="KAJ3256687.1"/>
    </source>
</evidence>
<organism evidence="1 2">
    <name type="scientific">Boothiomyces macroporosus</name>
    <dbReference type="NCBI Taxonomy" id="261099"/>
    <lineage>
        <taxon>Eukaryota</taxon>
        <taxon>Fungi</taxon>
        <taxon>Fungi incertae sedis</taxon>
        <taxon>Chytridiomycota</taxon>
        <taxon>Chytridiomycota incertae sedis</taxon>
        <taxon>Chytridiomycetes</taxon>
        <taxon>Rhizophydiales</taxon>
        <taxon>Terramycetaceae</taxon>
        <taxon>Boothiomyces</taxon>
    </lineage>
</organism>
<proteinExistence type="predicted"/>
<reference evidence="1" key="1">
    <citation type="submission" date="2020-05" db="EMBL/GenBank/DDBJ databases">
        <title>Phylogenomic resolution of chytrid fungi.</title>
        <authorList>
            <person name="Stajich J.E."/>
            <person name="Amses K."/>
            <person name="Simmons R."/>
            <person name="Seto K."/>
            <person name="Myers J."/>
            <person name="Bonds A."/>
            <person name="Quandt C.A."/>
            <person name="Barry K."/>
            <person name="Liu P."/>
            <person name="Grigoriev I."/>
            <person name="Longcore J.E."/>
            <person name="James T.Y."/>
        </authorList>
    </citation>
    <scope>NUCLEOTIDE SEQUENCE</scope>
    <source>
        <strain evidence="1">PLAUS21</strain>
    </source>
</reference>